<feature type="region of interest" description="Disordered" evidence="1">
    <location>
        <begin position="65"/>
        <end position="105"/>
    </location>
</feature>
<comment type="caution">
    <text evidence="2">The sequence shown here is derived from an EMBL/GenBank/DDBJ whole genome shotgun (WGS) entry which is preliminary data.</text>
</comment>
<gene>
    <name evidence="2" type="ORF">EW026_g4857</name>
</gene>
<name>A0A4S4KFX5_9APHY</name>
<sequence>MSIESAENATARPELVGVSPSASLKGSGAGKQRASDAKARRARHVGSMSLDEKLRLLEEVAAALKDQGTNSSRSGAPIHSSVPPSTPEGGSDPSDIEMGDSDEIDDLMEMTASTEVYDSDTDVVPPAAGLRRCHAMAMVVQAEDMESNGREHPEPEPDVASTTNVSNGVNGRKRTQDEDEDEDENMKGISVPPVAVAYSPVPVFKKVKSNAPNRPSLA</sequence>
<feature type="region of interest" description="Disordered" evidence="1">
    <location>
        <begin position="142"/>
        <end position="194"/>
    </location>
</feature>
<dbReference type="Proteomes" id="UP000309038">
    <property type="component" value="Unassembled WGS sequence"/>
</dbReference>
<protein>
    <submittedName>
        <fullName evidence="2">Uncharacterized protein</fullName>
    </submittedName>
</protein>
<evidence type="ECO:0000313" key="3">
    <source>
        <dbReference type="Proteomes" id="UP000309038"/>
    </source>
</evidence>
<dbReference type="EMBL" id="SGPJ01000190">
    <property type="protein sequence ID" value="THG97081.1"/>
    <property type="molecule type" value="Genomic_DNA"/>
</dbReference>
<keyword evidence="3" id="KW-1185">Reference proteome</keyword>
<dbReference type="AlphaFoldDB" id="A0A4S4KFX5"/>
<reference evidence="2 3" key="1">
    <citation type="submission" date="2019-02" db="EMBL/GenBank/DDBJ databases">
        <title>Genome sequencing of the rare red list fungi Phlebia centrifuga.</title>
        <authorList>
            <person name="Buettner E."/>
            <person name="Kellner H."/>
        </authorList>
    </citation>
    <scope>NUCLEOTIDE SEQUENCE [LARGE SCALE GENOMIC DNA]</scope>
    <source>
        <strain evidence="2 3">DSM 108282</strain>
    </source>
</reference>
<accession>A0A4S4KFX5</accession>
<feature type="compositionally biased region" description="Acidic residues" evidence="1">
    <location>
        <begin position="94"/>
        <end position="105"/>
    </location>
</feature>
<feature type="compositionally biased region" description="Polar residues" evidence="1">
    <location>
        <begin position="160"/>
        <end position="169"/>
    </location>
</feature>
<evidence type="ECO:0000256" key="1">
    <source>
        <dbReference type="SAM" id="MobiDB-lite"/>
    </source>
</evidence>
<feature type="region of interest" description="Disordered" evidence="1">
    <location>
        <begin position="1"/>
        <end position="51"/>
    </location>
</feature>
<evidence type="ECO:0000313" key="2">
    <source>
        <dbReference type="EMBL" id="THG97081.1"/>
    </source>
</evidence>
<proteinExistence type="predicted"/>
<organism evidence="2 3">
    <name type="scientific">Hermanssonia centrifuga</name>
    <dbReference type="NCBI Taxonomy" id="98765"/>
    <lineage>
        <taxon>Eukaryota</taxon>
        <taxon>Fungi</taxon>
        <taxon>Dikarya</taxon>
        <taxon>Basidiomycota</taxon>
        <taxon>Agaricomycotina</taxon>
        <taxon>Agaricomycetes</taxon>
        <taxon>Polyporales</taxon>
        <taxon>Meruliaceae</taxon>
        <taxon>Hermanssonia</taxon>
    </lineage>
</organism>